<dbReference type="GO" id="GO:0044539">
    <property type="term" value="P:long-chain fatty acid import into cell"/>
    <property type="evidence" value="ECO:0007669"/>
    <property type="project" value="TreeGrafter"/>
</dbReference>
<keyword evidence="8" id="KW-1185">Reference proteome</keyword>
<dbReference type="InterPro" id="IPR000873">
    <property type="entry name" value="AMP-dep_synth/lig_dom"/>
</dbReference>
<organism evidence="7 8">
    <name type="scientific">Nocardia tenerifensis</name>
    <dbReference type="NCBI Taxonomy" id="228006"/>
    <lineage>
        <taxon>Bacteria</taxon>
        <taxon>Bacillati</taxon>
        <taxon>Actinomycetota</taxon>
        <taxon>Actinomycetes</taxon>
        <taxon>Mycobacteriales</taxon>
        <taxon>Nocardiaceae</taxon>
        <taxon>Nocardia</taxon>
    </lineage>
</organism>
<gene>
    <name evidence="7" type="ORF">DFR70_101685</name>
</gene>
<dbReference type="Gene3D" id="3.40.50.12780">
    <property type="entry name" value="N-terminal domain of ligase-like"/>
    <property type="match status" value="1"/>
</dbReference>
<dbReference type="Pfam" id="PF00501">
    <property type="entry name" value="AMP-binding"/>
    <property type="match status" value="1"/>
</dbReference>
<comment type="caution">
    <text evidence="7">The sequence shown here is derived from an EMBL/GenBank/DDBJ whole genome shotgun (WGS) entry which is preliminary data.</text>
</comment>
<evidence type="ECO:0000256" key="4">
    <source>
        <dbReference type="ARBA" id="ARBA00022840"/>
    </source>
</evidence>
<dbReference type="InterPro" id="IPR020845">
    <property type="entry name" value="AMP-binding_CS"/>
</dbReference>
<proteinExistence type="inferred from homology"/>
<evidence type="ECO:0000256" key="2">
    <source>
        <dbReference type="ARBA" id="ARBA00022598"/>
    </source>
</evidence>
<comment type="similarity">
    <text evidence="1">Belongs to the ATP-dependent AMP-binding enzyme family.</text>
</comment>
<dbReference type="GO" id="GO:0005324">
    <property type="term" value="F:long-chain fatty acid transmembrane transporter activity"/>
    <property type="evidence" value="ECO:0007669"/>
    <property type="project" value="TreeGrafter"/>
</dbReference>
<evidence type="ECO:0000259" key="5">
    <source>
        <dbReference type="Pfam" id="PF00501"/>
    </source>
</evidence>
<reference evidence="7 8" key="1">
    <citation type="submission" date="2018-05" db="EMBL/GenBank/DDBJ databases">
        <title>Genomic Encyclopedia of Type Strains, Phase IV (KMG-IV): sequencing the most valuable type-strain genomes for metagenomic binning, comparative biology and taxonomic classification.</title>
        <authorList>
            <person name="Goeker M."/>
        </authorList>
    </citation>
    <scope>NUCLEOTIDE SEQUENCE [LARGE SCALE GENOMIC DNA]</scope>
    <source>
        <strain evidence="7 8">DSM 44704</strain>
    </source>
</reference>
<dbReference type="EMBL" id="QJKF01000001">
    <property type="protein sequence ID" value="PXX71263.1"/>
    <property type="molecule type" value="Genomic_DNA"/>
</dbReference>
<evidence type="ECO:0000313" key="7">
    <source>
        <dbReference type="EMBL" id="PXX71263.1"/>
    </source>
</evidence>
<dbReference type="AlphaFoldDB" id="A0A318KGE8"/>
<sequence length="595" mass="65098">MSLTHRIQSYATLARGLLESAESNRTLAVELERRSKDGRQATRPFLLYEDQRFDYAQANRVVNRIAHAYRAAGIGKGDVLALLMENRPEFVWHYLAAGKLGVVAALVNTRTRGEGLAHALSVCGANHLIVGSECLPAFLPIRNLVSEDLIRHCRVDEDRKVPAGDAGGLLRFVQSATSTDPAETTTHTLADTGAYIFTSGTTGLPKAAVMSYQRLTTVGRITGALAWRMRPSDVIYNCLPLFHTNALVIALSSVLTHGATLALGRRFSAGAFWHDMHRFEATGFNYIGEMCRYLVNTPPGERDGGRGVRVMVGQGLQADIWTALQERFSIPRIVEMYASTEGNIATMNLSGEVGSVGKLRLGGKLAKWDFERDDFVRENGRLVHSKPGETGVLLGPIRKKTPFGGYRDERATRAKVVTDGFRAGDALFNTGDVFRIDAAKNLFFVDRLGDTFRYKGENVSTIEVQQQLVRWPGIASASVYGVPVPGREGRAGMAAIVLAEGARFDGDALAAHLDAALPPYARPIFLRVRPSLETTATLKLAKLALQREGFAPGNGDPIYVRDAGDAGYRELTPERHEALMRGEERAMTLKGTERQ</sequence>
<feature type="domain" description="AMP-binding enzyme C-terminal" evidence="6">
    <location>
        <begin position="463"/>
        <end position="538"/>
    </location>
</feature>
<keyword evidence="3" id="KW-0547">Nucleotide-binding</keyword>
<dbReference type="RefSeq" id="WP_051187555.1">
    <property type="nucleotide sequence ID" value="NZ_QJKF01000001.1"/>
</dbReference>
<dbReference type="InterPro" id="IPR025110">
    <property type="entry name" value="AMP-bd_C"/>
</dbReference>
<dbReference type="PANTHER" id="PTHR43107:SF15">
    <property type="entry name" value="FATTY ACID TRANSPORT PROTEIN 3, ISOFORM A"/>
    <property type="match status" value="1"/>
</dbReference>
<dbReference type="InterPro" id="IPR045851">
    <property type="entry name" value="AMP-bd_C_sf"/>
</dbReference>
<dbReference type="FunFam" id="3.30.300.30:FF:000020">
    <property type="entry name" value="Long-chain fatty acid transporter"/>
    <property type="match status" value="1"/>
</dbReference>
<dbReference type="SUPFAM" id="SSF56801">
    <property type="entry name" value="Acetyl-CoA synthetase-like"/>
    <property type="match status" value="1"/>
</dbReference>
<evidence type="ECO:0000256" key="1">
    <source>
        <dbReference type="ARBA" id="ARBA00006432"/>
    </source>
</evidence>
<dbReference type="NCBIfam" id="NF006134">
    <property type="entry name" value="PRK08279.1"/>
    <property type="match status" value="1"/>
</dbReference>
<dbReference type="PROSITE" id="PS00455">
    <property type="entry name" value="AMP_BINDING"/>
    <property type="match status" value="1"/>
</dbReference>
<dbReference type="Gene3D" id="3.30.300.30">
    <property type="match status" value="1"/>
</dbReference>
<evidence type="ECO:0000313" key="8">
    <source>
        <dbReference type="Proteomes" id="UP000247569"/>
    </source>
</evidence>
<accession>A0A318KGE8</accession>
<protein>
    <submittedName>
        <fullName evidence="7">Fatty-acyl-CoA synthase/citronellyl-CoA synthetase</fullName>
    </submittedName>
</protein>
<name>A0A318KGE8_9NOCA</name>
<dbReference type="InterPro" id="IPR042099">
    <property type="entry name" value="ANL_N_sf"/>
</dbReference>
<dbReference type="GO" id="GO:0005886">
    <property type="term" value="C:plasma membrane"/>
    <property type="evidence" value="ECO:0007669"/>
    <property type="project" value="TreeGrafter"/>
</dbReference>
<keyword evidence="4" id="KW-0067">ATP-binding</keyword>
<feature type="domain" description="AMP-dependent synthetase/ligase" evidence="5">
    <location>
        <begin position="39"/>
        <end position="383"/>
    </location>
</feature>
<keyword evidence="2" id="KW-0436">Ligase</keyword>
<dbReference type="GO" id="GO:0005524">
    <property type="term" value="F:ATP binding"/>
    <property type="evidence" value="ECO:0007669"/>
    <property type="project" value="UniProtKB-KW"/>
</dbReference>
<evidence type="ECO:0000256" key="3">
    <source>
        <dbReference type="ARBA" id="ARBA00022741"/>
    </source>
</evidence>
<dbReference type="Proteomes" id="UP000247569">
    <property type="component" value="Unassembled WGS sequence"/>
</dbReference>
<dbReference type="Pfam" id="PF13193">
    <property type="entry name" value="AMP-binding_C"/>
    <property type="match status" value="1"/>
</dbReference>
<dbReference type="GO" id="GO:0004467">
    <property type="term" value="F:long-chain fatty acid-CoA ligase activity"/>
    <property type="evidence" value="ECO:0007669"/>
    <property type="project" value="TreeGrafter"/>
</dbReference>
<dbReference type="OrthoDB" id="9803968at2"/>
<evidence type="ECO:0000259" key="6">
    <source>
        <dbReference type="Pfam" id="PF13193"/>
    </source>
</evidence>
<dbReference type="PANTHER" id="PTHR43107">
    <property type="entry name" value="LONG-CHAIN FATTY ACID TRANSPORT PROTEIN"/>
    <property type="match status" value="1"/>
</dbReference>